<keyword evidence="2" id="KW-1003">Cell membrane</keyword>
<evidence type="ECO:0000313" key="9">
    <source>
        <dbReference type="EMBL" id="PDP43557.1"/>
    </source>
</evidence>
<gene>
    <name evidence="9" type="ORF">CLI86_07670</name>
    <name evidence="10" type="ORF">TFUB20_00003</name>
</gene>
<reference evidence="9 12" key="2">
    <citation type="submission" date="2017-09" db="EMBL/GenBank/DDBJ databases">
        <title>Phase variable restriction modification systems are present in the genome sequences of periodontal pathogens Prevotella intermedia, Tannerella forsythia and Porphyromonas gingivalis.</title>
        <authorList>
            <person name="Haigh R.D."/>
            <person name="Crawford L."/>
            <person name="Ralph J."/>
            <person name="Wanford J."/>
            <person name="Vartoukian S.R."/>
            <person name="Hijazib K."/>
            <person name="Wade W."/>
            <person name="Oggioni M.R."/>
        </authorList>
    </citation>
    <scope>NUCLEOTIDE SEQUENCE [LARGE SCALE GENOMIC DNA]</scope>
    <source>
        <strain evidence="9 12">WW11663</strain>
    </source>
</reference>
<organism evidence="10 11">
    <name type="scientific">Tannerella forsythia</name>
    <name type="common">Bacteroides forsythus</name>
    <dbReference type="NCBI Taxonomy" id="28112"/>
    <lineage>
        <taxon>Bacteria</taxon>
        <taxon>Pseudomonadati</taxon>
        <taxon>Bacteroidota</taxon>
        <taxon>Bacteroidia</taxon>
        <taxon>Bacteroidales</taxon>
        <taxon>Tannerellaceae</taxon>
        <taxon>Tannerella</taxon>
    </lineage>
</organism>
<evidence type="ECO:0000256" key="1">
    <source>
        <dbReference type="ARBA" id="ARBA00004651"/>
    </source>
</evidence>
<dbReference type="GO" id="GO:0005886">
    <property type="term" value="C:plasma membrane"/>
    <property type="evidence" value="ECO:0007669"/>
    <property type="project" value="UniProtKB-SubCell"/>
</dbReference>
<dbReference type="Pfam" id="PF02687">
    <property type="entry name" value="FtsX"/>
    <property type="match status" value="1"/>
</dbReference>
<keyword evidence="4 6" id="KW-1133">Transmembrane helix</keyword>
<dbReference type="OrthoDB" id="905059at2"/>
<evidence type="ECO:0000256" key="3">
    <source>
        <dbReference type="ARBA" id="ARBA00022692"/>
    </source>
</evidence>
<evidence type="ECO:0000313" key="10">
    <source>
        <dbReference type="EMBL" id="SCQ17416.1"/>
    </source>
</evidence>
<evidence type="ECO:0000256" key="2">
    <source>
        <dbReference type="ARBA" id="ARBA00022475"/>
    </source>
</evidence>
<feature type="domain" description="MacB-like periplasmic core" evidence="8">
    <location>
        <begin position="15"/>
        <end position="225"/>
    </location>
</feature>
<dbReference type="AlphaFoldDB" id="A0A1D3UBA3"/>
<dbReference type="InterPro" id="IPR003838">
    <property type="entry name" value="ABC3_permease_C"/>
</dbReference>
<dbReference type="PANTHER" id="PTHR30572">
    <property type="entry name" value="MEMBRANE COMPONENT OF TRANSPORTER-RELATED"/>
    <property type="match status" value="1"/>
</dbReference>
<dbReference type="RefSeq" id="WP_014223491.1">
    <property type="nucleotide sequence ID" value="NZ_CAUQHC010000001.1"/>
</dbReference>
<evidence type="ECO:0000313" key="12">
    <source>
        <dbReference type="Proteomes" id="UP000219259"/>
    </source>
</evidence>
<dbReference type="Proteomes" id="UP000182057">
    <property type="component" value="Unassembled WGS sequence"/>
</dbReference>
<dbReference type="GO" id="GO:0022857">
    <property type="term" value="F:transmembrane transporter activity"/>
    <property type="evidence" value="ECO:0007669"/>
    <property type="project" value="TreeGrafter"/>
</dbReference>
<evidence type="ECO:0000259" key="7">
    <source>
        <dbReference type="Pfam" id="PF02687"/>
    </source>
</evidence>
<keyword evidence="3 6" id="KW-0812">Transmembrane</keyword>
<keyword evidence="5 6" id="KW-0472">Membrane</keyword>
<dbReference type="PROSITE" id="PS51257">
    <property type="entry name" value="PROKAR_LIPOPROTEIN"/>
    <property type="match status" value="1"/>
</dbReference>
<proteinExistence type="predicted"/>
<dbReference type="OMA" id="ATLWIRY"/>
<evidence type="ECO:0000313" key="11">
    <source>
        <dbReference type="Proteomes" id="UP000182057"/>
    </source>
</evidence>
<accession>A0A1D3UBA3</accession>
<sequence>MLLRRLNKSKSLRLVNLLGLSVIFACLLLSYAYVRKEMRYDRFHRHAERIVRLSFQTENEPTDVRIHGFAPSDPALAGVAGIEAVVRMHKSESGELRHEGRNYLTDHFYFVSGNFFEVFDFKLLDGDPHTVLDSPEKAVISRSYANRLFGDASPVGKEFELVNGRKFADRKVFISGVFEDFPETSHFHTDLLVHLPDDATNLFSYVYLLLHPQTNIADLQQGITANLKKLNSNAPRKVFPLLFPLTDIHLHSHFQREHEPNSNIYYIYLIACANLLLLLIVLFNLWLNAGLIFSFNRRYYQLLRLNGASSWRVFWDECLLALILGGAAVLAGLLLAQSVMPGLFPEVTSNTKVLLLLCVLFPILVMITSVIPVIRQMSSTRFFSMQFHSYGTGFTLSNIRYMLIGQYAIVMFVVIVSVCISRQIGLIRTMQVGGKERTILVMREQPASVIRRYGLLKTDLAKHPEIRRVTSAMQLPGSAIRDGVYVRTDQESEDEGRRIPVLVVGEDFIPFFGIRLLSGTSFSKGLRTLEEEEQMLFDSIDGKPAPDITEEYVINRKAAEILGFNTPNEAVGQRLHIRHGQGGVDYINKGMIVGVTENFNYTTTYDDAIPQLLLQRALFQHCLMVYLSPDDTKEALRTFNRVWQEINPEYPAQYTFLHDVYDSIYYNELHAEQLTHIFSALCLLVATLGLIIIMAFIVKRKTKEIGIRKINGAQPSDILRMLNYRFVIWIGIAFLLAVPGAYMAMTKWLEIFAFKTTLDWWVFLFAGLSVLLLSVAAVSWQSWRAATINPVKTLKSE</sequence>
<dbReference type="Pfam" id="PF12704">
    <property type="entry name" value="MacB_PCD"/>
    <property type="match status" value="1"/>
</dbReference>
<feature type="transmembrane region" description="Helical" evidence="6">
    <location>
        <begin position="760"/>
        <end position="780"/>
    </location>
</feature>
<feature type="transmembrane region" description="Helical" evidence="6">
    <location>
        <begin position="265"/>
        <end position="293"/>
    </location>
</feature>
<reference evidence="10 11" key="1">
    <citation type="submission" date="2016-09" db="EMBL/GenBank/DDBJ databases">
        <authorList>
            <person name="Capua I."/>
            <person name="De Benedictis P."/>
            <person name="Joannis T."/>
            <person name="Lombin L.H."/>
            <person name="Cattoli G."/>
        </authorList>
    </citation>
    <scope>NUCLEOTIDE SEQUENCE [LARGE SCALE GENOMIC DNA]</scope>
    <source>
        <strain evidence="10 11">UB20</strain>
    </source>
</reference>
<dbReference type="InterPro" id="IPR050250">
    <property type="entry name" value="Macrolide_Exporter_MacB"/>
</dbReference>
<dbReference type="EMBL" id="FMMM01000001">
    <property type="protein sequence ID" value="SCQ17416.1"/>
    <property type="molecule type" value="Genomic_DNA"/>
</dbReference>
<feature type="transmembrane region" description="Helical" evidence="6">
    <location>
        <begin position="395"/>
        <end position="418"/>
    </location>
</feature>
<feature type="transmembrane region" description="Helical" evidence="6">
    <location>
        <begin position="677"/>
        <end position="698"/>
    </location>
</feature>
<evidence type="ECO:0000256" key="5">
    <source>
        <dbReference type="ARBA" id="ARBA00023136"/>
    </source>
</evidence>
<evidence type="ECO:0000259" key="8">
    <source>
        <dbReference type="Pfam" id="PF12704"/>
    </source>
</evidence>
<evidence type="ECO:0000256" key="4">
    <source>
        <dbReference type="ARBA" id="ARBA00022989"/>
    </source>
</evidence>
<feature type="transmembrane region" description="Helical" evidence="6">
    <location>
        <begin position="726"/>
        <end position="745"/>
    </location>
</feature>
<dbReference type="PANTHER" id="PTHR30572:SF18">
    <property type="entry name" value="ABC-TYPE MACROLIDE FAMILY EXPORT SYSTEM PERMEASE COMPONENT 2"/>
    <property type="match status" value="1"/>
</dbReference>
<dbReference type="InterPro" id="IPR025857">
    <property type="entry name" value="MacB_PCD"/>
</dbReference>
<dbReference type="Proteomes" id="UP000219259">
    <property type="component" value="Unassembled WGS sequence"/>
</dbReference>
<feature type="domain" description="ABC3 transporter permease C-terminal" evidence="7">
    <location>
        <begin position="677"/>
        <end position="790"/>
    </location>
</feature>
<evidence type="ECO:0000256" key="6">
    <source>
        <dbReference type="SAM" id="Phobius"/>
    </source>
</evidence>
<feature type="transmembrane region" description="Helical" evidence="6">
    <location>
        <begin position="354"/>
        <end position="374"/>
    </location>
</feature>
<feature type="transmembrane region" description="Helical" evidence="6">
    <location>
        <begin position="314"/>
        <end position="334"/>
    </location>
</feature>
<name>A0A1D3UBA3_TANFO</name>
<dbReference type="EMBL" id="NSLJ01000017">
    <property type="protein sequence ID" value="PDP43557.1"/>
    <property type="molecule type" value="Genomic_DNA"/>
</dbReference>
<comment type="subcellular location">
    <subcellularLocation>
        <location evidence="1">Cell membrane</location>
        <topology evidence="1">Multi-pass membrane protein</topology>
    </subcellularLocation>
</comment>
<dbReference type="GeneID" id="34757451"/>
<protein>
    <submittedName>
        <fullName evidence="10">FtsX-like permease family protein</fullName>
    </submittedName>
</protein>